<proteinExistence type="predicted"/>
<dbReference type="Proteomes" id="UP000469890">
    <property type="component" value="Unassembled WGS sequence"/>
</dbReference>
<reference evidence="1 2" key="1">
    <citation type="submission" date="2019-09" db="EMBL/GenBank/DDBJ databases">
        <authorList>
            <consortium name="DOE Joint Genome Institute"/>
            <person name="Mondo S.J."/>
            <person name="Navarro-Mendoza M.I."/>
            <person name="Perez-Arques C."/>
            <person name="Panchal S."/>
            <person name="Nicolas F.E."/>
            <person name="Ganguly P."/>
            <person name="Pangilinan J."/>
            <person name="Grigoriev I."/>
            <person name="Heitman J."/>
            <person name="Sanya K."/>
            <person name="Garre V."/>
        </authorList>
    </citation>
    <scope>NUCLEOTIDE SEQUENCE [LARGE SCALE GENOMIC DNA]</scope>
    <source>
        <strain evidence="1 2">MU402</strain>
    </source>
</reference>
<name>A0A8H4BMC3_MUCCL</name>
<organism evidence="1 2">
    <name type="scientific">Mucor circinelloides f. lusitanicus</name>
    <name type="common">Mucor racemosus var. lusitanicus</name>
    <dbReference type="NCBI Taxonomy" id="29924"/>
    <lineage>
        <taxon>Eukaryota</taxon>
        <taxon>Fungi</taxon>
        <taxon>Fungi incertae sedis</taxon>
        <taxon>Mucoromycota</taxon>
        <taxon>Mucoromycotina</taxon>
        <taxon>Mucoromycetes</taxon>
        <taxon>Mucorales</taxon>
        <taxon>Mucorineae</taxon>
        <taxon>Mucoraceae</taxon>
        <taxon>Mucor</taxon>
    </lineage>
</organism>
<gene>
    <name evidence="1" type="ORF">FB192DRAFT_1277050</name>
</gene>
<sequence>MTILEYWAENGVADPTIRIPTDDSELTWYRRACTVLDPLLKDSRLTMLDGETTCKASKSIAKDYEAIYGNRIPLNRGFGRRIDLLLSAREVELSTNEWKCYGVVGCEQCLTQQTKNIRMNKAILSKLLELPIPDEANNVYILGMDWTGMQS</sequence>
<protein>
    <submittedName>
        <fullName evidence="1">Uncharacterized protein</fullName>
    </submittedName>
</protein>
<dbReference type="EMBL" id="JAAECE010000003">
    <property type="protein sequence ID" value="KAF1804088.1"/>
    <property type="molecule type" value="Genomic_DNA"/>
</dbReference>
<evidence type="ECO:0000313" key="2">
    <source>
        <dbReference type="Proteomes" id="UP000469890"/>
    </source>
</evidence>
<evidence type="ECO:0000313" key="1">
    <source>
        <dbReference type="EMBL" id="KAF1804088.1"/>
    </source>
</evidence>
<comment type="caution">
    <text evidence="1">The sequence shown here is derived from an EMBL/GenBank/DDBJ whole genome shotgun (WGS) entry which is preliminary data.</text>
</comment>
<dbReference type="AlphaFoldDB" id="A0A8H4BMC3"/>
<accession>A0A8H4BMC3</accession>